<protein>
    <submittedName>
        <fullName evidence="1">Uncharacterized protein</fullName>
    </submittedName>
</protein>
<evidence type="ECO:0000313" key="2">
    <source>
        <dbReference type="Proteomes" id="UP000660454"/>
    </source>
</evidence>
<sequence>MPPASPVPGWSSGDVCTLMVATRLTRRRNTDTRTTSESVITTKIITGFPDIGEHRGS</sequence>
<dbReference type="EMBL" id="BOOF01000052">
    <property type="protein sequence ID" value="GIH66373.1"/>
    <property type="molecule type" value="Genomic_DNA"/>
</dbReference>
<dbReference type="Proteomes" id="UP000660454">
    <property type="component" value="Unassembled WGS sequence"/>
</dbReference>
<gene>
    <name evidence="1" type="ORF">Msi02_71900</name>
</gene>
<keyword evidence="2" id="KW-1185">Reference proteome</keyword>
<evidence type="ECO:0000313" key="1">
    <source>
        <dbReference type="EMBL" id="GIH66373.1"/>
    </source>
</evidence>
<organism evidence="1 2">
    <name type="scientific">Microbispora siamensis</name>
    <dbReference type="NCBI Taxonomy" id="564413"/>
    <lineage>
        <taxon>Bacteria</taxon>
        <taxon>Bacillati</taxon>
        <taxon>Actinomycetota</taxon>
        <taxon>Actinomycetes</taxon>
        <taxon>Streptosporangiales</taxon>
        <taxon>Streptosporangiaceae</taxon>
        <taxon>Microbispora</taxon>
    </lineage>
</organism>
<name>A0ABQ4GY85_9ACTN</name>
<proteinExistence type="predicted"/>
<reference evidence="1 2" key="1">
    <citation type="submission" date="2021-01" db="EMBL/GenBank/DDBJ databases">
        <title>Whole genome shotgun sequence of Microbispora siamensis NBRC 104113.</title>
        <authorList>
            <person name="Komaki H."/>
            <person name="Tamura T."/>
        </authorList>
    </citation>
    <scope>NUCLEOTIDE SEQUENCE [LARGE SCALE GENOMIC DNA]</scope>
    <source>
        <strain evidence="1 2">NBRC 104113</strain>
    </source>
</reference>
<accession>A0ABQ4GY85</accession>
<comment type="caution">
    <text evidence="1">The sequence shown here is derived from an EMBL/GenBank/DDBJ whole genome shotgun (WGS) entry which is preliminary data.</text>
</comment>